<dbReference type="AlphaFoldDB" id="A0A4Z2DZD4"/>
<dbReference type="EMBL" id="SRLO01025342">
    <property type="protein sequence ID" value="TNN21886.1"/>
    <property type="molecule type" value="Genomic_DNA"/>
</dbReference>
<dbReference type="GO" id="GO:0005125">
    <property type="term" value="F:cytokine activity"/>
    <property type="evidence" value="ECO:0007669"/>
    <property type="project" value="TreeGrafter"/>
</dbReference>
<dbReference type="GO" id="GO:0005109">
    <property type="term" value="F:frizzled binding"/>
    <property type="evidence" value="ECO:0007669"/>
    <property type="project" value="TreeGrafter"/>
</dbReference>
<dbReference type="FunFam" id="3.30.2460.20:FF:000001">
    <property type="entry name" value="Wnt homolog"/>
    <property type="match status" value="1"/>
</dbReference>
<evidence type="ECO:0000256" key="8">
    <source>
        <dbReference type="ARBA" id="ARBA00023288"/>
    </source>
</evidence>
<evidence type="ECO:0000313" key="10">
    <source>
        <dbReference type="EMBL" id="TNN21886.1"/>
    </source>
</evidence>
<evidence type="ECO:0000256" key="2">
    <source>
        <dbReference type="ARBA" id="ARBA00005683"/>
    </source>
</evidence>
<comment type="similarity">
    <text evidence="2 9">Belongs to the Wnt family.</text>
</comment>
<comment type="function">
    <text evidence="9">Ligand for members of the frizzled family of seven transmembrane receptors.</text>
</comment>
<dbReference type="GO" id="GO:0030182">
    <property type="term" value="P:neuron differentiation"/>
    <property type="evidence" value="ECO:0007669"/>
    <property type="project" value="TreeGrafter"/>
</dbReference>
<keyword evidence="4" id="KW-0964">Secreted</keyword>
<evidence type="ECO:0000256" key="1">
    <source>
        <dbReference type="ARBA" id="ARBA00004498"/>
    </source>
</evidence>
<reference evidence="10 11" key="1">
    <citation type="submission" date="2019-03" db="EMBL/GenBank/DDBJ databases">
        <title>First draft genome of Liparis tanakae, snailfish: a comprehensive survey of snailfish specific genes.</title>
        <authorList>
            <person name="Kim W."/>
            <person name="Song I."/>
            <person name="Jeong J.-H."/>
            <person name="Kim D."/>
            <person name="Kim S."/>
            <person name="Ryu S."/>
            <person name="Song J.Y."/>
            <person name="Lee S.K."/>
        </authorList>
    </citation>
    <scope>NUCLEOTIDE SEQUENCE [LARGE SCALE GENOMIC DNA]</scope>
    <source>
        <tissue evidence="10">Muscle</tissue>
    </source>
</reference>
<protein>
    <recommendedName>
        <fullName evidence="9">Protein Wnt</fullName>
    </recommendedName>
</protein>
<comment type="caution">
    <text evidence="10">The sequence shown here is derived from an EMBL/GenBank/DDBJ whole genome shotgun (WGS) entry which is preliminary data.</text>
</comment>
<name>A0A4Z2DZD4_9TELE</name>
<dbReference type="InterPro" id="IPR005817">
    <property type="entry name" value="Wnt"/>
</dbReference>
<accession>A0A4Z2DZD4</accession>
<dbReference type="OrthoDB" id="5945655at2759"/>
<keyword evidence="6 9" id="KW-0879">Wnt signaling pathway</keyword>
<keyword evidence="7" id="KW-1015">Disulfide bond</keyword>
<evidence type="ECO:0000256" key="6">
    <source>
        <dbReference type="ARBA" id="ARBA00022687"/>
    </source>
</evidence>
<dbReference type="Gene3D" id="3.30.2460.20">
    <property type="match status" value="1"/>
</dbReference>
<gene>
    <name evidence="10" type="primary">WNT16</name>
    <name evidence="10" type="ORF">EYF80_068001</name>
</gene>
<keyword evidence="11" id="KW-1185">Reference proteome</keyword>
<keyword evidence="3 9" id="KW-0217">Developmental protein</keyword>
<dbReference type="GO" id="GO:0005615">
    <property type="term" value="C:extracellular space"/>
    <property type="evidence" value="ECO:0007669"/>
    <property type="project" value="TreeGrafter"/>
</dbReference>
<keyword evidence="8" id="KW-0449">Lipoprotein</keyword>
<comment type="subcellular location">
    <subcellularLocation>
        <location evidence="1 9">Secreted</location>
        <location evidence="1 9">Extracellular space</location>
        <location evidence="1 9">Extracellular matrix</location>
    </subcellularLocation>
</comment>
<dbReference type="InterPro" id="IPR043158">
    <property type="entry name" value="Wnt_C"/>
</dbReference>
<dbReference type="GO" id="GO:0060070">
    <property type="term" value="P:canonical Wnt signaling pathway"/>
    <property type="evidence" value="ECO:0007669"/>
    <property type="project" value="TreeGrafter"/>
</dbReference>
<proteinExistence type="inferred from homology"/>
<dbReference type="Proteomes" id="UP000314294">
    <property type="component" value="Unassembled WGS sequence"/>
</dbReference>
<evidence type="ECO:0000256" key="4">
    <source>
        <dbReference type="ARBA" id="ARBA00022525"/>
    </source>
</evidence>
<dbReference type="GO" id="GO:0048513">
    <property type="term" value="P:animal organ development"/>
    <property type="evidence" value="ECO:0007669"/>
    <property type="project" value="UniProtKB-ARBA"/>
</dbReference>
<dbReference type="SMART" id="SM00097">
    <property type="entry name" value="WNT1"/>
    <property type="match status" value="1"/>
</dbReference>
<dbReference type="PANTHER" id="PTHR12027:SF70">
    <property type="entry name" value="PROTEIN WNT-16"/>
    <property type="match status" value="1"/>
</dbReference>
<dbReference type="GO" id="GO:0045165">
    <property type="term" value="P:cell fate commitment"/>
    <property type="evidence" value="ECO:0007669"/>
    <property type="project" value="TreeGrafter"/>
</dbReference>
<evidence type="ECO:0000256" key="3">
    <source>
        <dbReference type="ARBA" id="ARBA00022473"/>
    </source>
</evidence>
<evidence type="ECO:0000313" key="11">
    <source>
        <dbReference type="Proteomes" id="UP000314294"/>
    </source>
</evidence>
<sequence length="144" mass="16505">MLPRCRCHGVSGSCAVRSCWRSLAAPQQVGAHLKERYERSARLARPGRKTRRKERRRAPADRLVFLNTSPNYCLADARRGVAGTAGRRCRRAAGGAAGCALLCCGRGYDTRQRRRQRRCHCKFSWCCRVRCRRCESMEHLHRCK</sequence>
<dbReference type="PRINTS" id="PR01349">
    <property type="entry name" value="WNTPROTEIN"/>
</dbReference>
<dbReference type="PANTHER" id="PTHR12027">
    <property type="entry name" value="WNT RELATED"/>
    <property type="match status" value="1"/>
</dbReference>
<dbReference type="Pfam" id="PF00110">
    <property type="entry name" value="wnt"/>
    <property type="match status" value="1"/>
</dbReference>
<keyword evidence="5" id="KW-0272">Extracellular matrix</keyword>
<dbReference type="InterPro" id="IPR018161">
    <property type="entry name" value="Wnt_CS"/>
</dbReference>
<dbReference type="PROSITE" id="PS00246">
    <property type="entry name" value="WNT1"/>
    <property type="match status" value="1"/>
</dbReference>
<evidence type="ECO:0000256" key="9">
    <source>
        <dbReference type="RuleBase" id="RU003500"/>
    </source>
</evidence>
<organism evidence="10 11">
    <name type="scientific">Liparis tanakae</name>
    <name type="common">Tanaka's snailfish</name>
    <dbReference type="NCBI Taxonomy" id="230148"/>
    <lineage>
        <taxon>Eukaryota</taxon>
        <taxon>Metazoa</taxon>
        <taxon>Chordata</taxon>
        <taxon>Craniata</taxon>
        <taxon>Vertebrata</taxon>
        <taxon>Euteleostomi</taxon>
        <taxon>Actinopterygii</taxon>
        <taxon>Neopterygii</taxon>
        <taxon>Teleostei</taxon>
        <taxon>Neoteleostei</taxon>
        <taxon>Acanthomorphata</taxon>
        <taxon>Eupercaria</taxon>
        <taxon>Perciformes</taxon>
        <taxon>Cottioidei</taxon>
        <taxon>Cottales</taxon>
        <taxon>Liparidae</taxon>
        <taxon>Liparis</taxon>
    </lineage>
</organism>
<evidence type="ECO:0000256" key="5">
    <source>
        <dbReference type="ARBA" id="ARBA00022530"/>
    </source>
</evidence>
<evidence type="ECO:0000256" key="7">
    <source>
        <dbReference type="ARBA" id="ARBA00023157"/>
    </source>
</evidence>